<sequence>MRVSTLFLVTGLVLIVLGVAAITNPFATSLALTTFVGILFLIAGVVQAWLAFNDRDGAHRAWHALIALLNIVVGVWLMSDPMSGTVSLAAVVGVLFLLMGALRLLIGLRLAGPRLRWMLVLSGAVSILIGVLIFSAFDQIATQILGLLLGIQLLADGVGLAALGFANRDS</sequence>
<dbReference type="RefSeq" id="WP_078605877.1">
    <property type="nucleotide sequence ID" value="NZ_MPZV01000004.1"/>
</dbReference>
<feature type="transmembrane region" description="Helical" evidence="1">
    <location>
        <begin position="61"/>
        <end position="79"/>
    </location>
</feature>
<feature type="transmembrane region" description="Helical" evidence="1">
    <location>
        <begin position="31"/>
        <end position="52"/>
    </location>
</feature>
<gene>
    <name evidence="2" type="ORF">BMI91_16110</name>
</gene>
<protein>
    <recommendedName>
        <fullName evidence="4">Acid-resistance membrane protein</fullName>
    </recommendedName>
</protein>
<dbReference type="EMBL" id="MPZV01000004">
    <property type="protein sequence ID" value="OOY22982.1"/>
    <property type="molecule type" value="Genomic_DNA"/>
</dbReference>
<keyword evidence="1" id="KW-1133">Transmembrane helix</keyword>
<accession>A0ABX3MUD3</accession>
<feature type="transmembrane region" description="Helical" evidence="1">
    <location>
        <begin position="117"/>
        <end position="137"/>
    </location>
</feature>
<feature type="transmembrane region" description="Helical" evidence="1">
    <location>
        <begin position="143"/>
        <end position="166"/>
    </location>
</feature>
<dbReference type="PANTHER" id="PTHR34989:SF1">
    <property type="entry name" value="PROTEIN HDED"/>
    <property type="match status" value="1"/>
</dbReference>
<comment type="caution">
    <text evidence="2">The sequence shown here is derived from an EMBL/GenBank/DDBJ whole genome shotgun (WGS) entry which is preliminary data.</text>
</comment>
<keyword evidence="3" id="KW-1185">Reference proteome</keyword>
<dbReference type="PANTHER" id="PTHR34989">
    <property type="entry name" value="PROTEIN HDED"/>
    <property type="match status" value="1"/>
</dbReference>
<feature type="transmembrane region" description="Helical" evidence="1">
    <location>
        <begin position="85"/>
        <end position="105"/>
    </location>
</feature>
<dbReference type="Proteomes" id="UP000190787">
    <property type="component" value="Unassembled WGS sequence"/>
</dbReference>
<dbReference type="Pfam" id="PF03729">
    <property type="entry name" value="DUF308"/>
    <property type="match status" value="1"/>
</dbReference>
<reference evidence="2 3" key="1">
    <citation type="submission" date="2016-11" db="EMBL/GenBank/DDBJ databases">
        <title>A multilocus sequence analysis scheme for characterization of bacteria in the genus Thioclava.</title>
        <authorList>
            <person name="Liu Y."/>
            <person name="Shao Z."/>
        </authorList>
    </citation>
    <scope>NUCLEOTIDE SEQUENCE [LARGE SCALE GENOMIC DNA]</scope>
    <source>
        <strain evidence="2 3">TAW-CT134</strain>
    </source>
</reference>
<evidence type="ECO:0000313" key="2">
    <source>
        <dbReference type="EMBL" id="OOY22982.1"/>
    </source>
</evidence>
<name>A0ABX3MUD3_9RHOB</name>
<keyword evidence="1" id="KW-0472">Membrane</keyword>
<evidence type="ECO:0000313" key="3">
    <source>
        <dbReference type="Proteomes" id="UP000190787"/>
    </source>
</evidence>
<proteinExistence type="predicted"/>
<organism evidence="2 3">
    <name type="scientific">Thioclava sediminum</name>
    <dbReference type="NCBI Taxonomy" id="1915319"/>
    <lineage>
        <taxon>Bacteria</taxon>
        <taxon>Pseudomonadati</taxon>
        <taxon>Pseudomonadota</taxon>
        <taxon>Alphaproteobacteria</taxon>
        <taxon>Rhodobacterales</taxon>
        <taxon>Paracoccaceae</taxon>
        <taxon>Thioclava</taxon>
    </lineage>
</organism>
<dbReference type="InterPro" id="IPR005325">
    <property type="entry name" value="DUF308_memb"/>
</dbReference>
<dbReference type="InterPro" id="IPR052712">
    <property type="entry name" value="Acid_resist_chaperone_HdeD"/>
</dbReference>
<evidence type="ECO:0008006" key="4">
    <source>
        <dbReference type="Google" id="ProtNLM"/>
    </source>
</evidence>
<keyword evidence="1" id="KW-0812">Transmembrane</keyword>
<evidence type="ECO:0000256" key="1">
    <source>
        <dbReference type="SAM" id="Phobius"/>
    </source>
</evidence>